<dbReference type="InterPro" id="IPR036388">
    <property type="entry name" value="WH-like_DNA-bd_sf"/>
</dbReference>
<name>A0ABN7TBU7_OIKDI</name>
<evidence type="ECO:0000256" key="1">
    <source>
        <dbReference type="ARBA" id="ARBA00002153"/>
    </source>
</evidence>
<dbReference type="SUPFAM" id="SSF56281">
    <property type="entry name" value="Metallo-hydrolase/oxidoreductase"/>
    <property type="match status" value="1"/>
</dbReference>
<feature type="domain" description="Metallo-beta-lactamase" evidence="4">
    <location>
        <begin position="5"/>
        <end position="186"/>
    </location>
</feature>
<reference evidence="5 6" key="1">
    <citation type="submission" date="2021-04" db="EMBL/GenBank/DDBJ databases">
        <authorList>
            <person name="Bliznina A."/>
        </authorList>
    </citation>
    <scope>NUCLEOTIDE SEQUENCE [LARGE SCALE GENOMIC DNA]</scope>
</reference>
<dbReference type="InterPro" id="IPR001279">
    <property type="entry name" value="Metallo-B-lactamas"/>
</dbReference>
<dbReference type="InterPro" id="IPR041516">
    <property type="entry name" value="LACTB2_WH"/>
</dbReference>
<dbReference type="Gene3D" id="1.10.10.10">
    <property type="entry name" value="Winged helix-like DNA-binding domain superfamily/Winged helix DNA-binding domain"/>
    <property type="match status" value="1"/>
</dbReference>
<sequence length="271" mass="30525">MTGEGTNCYLIGSGQRRVLLDTGSPNEESVVKSLTQVLEAEKCEIDKIIISHWHFDHIGGVEAIQREICGDIPLFKHKRVPYPKVYKGAGEKMPSGVKIPKFEEQFWNFLTDGDVLETSCGRKIQVLFTPGHADDHICLWMKDERVLFSGDNILGNSTTVIDNYNSYMNSLEKIRALGDCLILPGHGGVIENGLERVEFYINHRRMRENQIIEQLENGEKRIRDIVKVLYADVPEVLHPAASINVAMTLDLLVEKEAVSIVDADSEIFCKL</sequence>
<dbReference type="Gene3D" id="3.60.15.10">
    <property type="entry name" value="Ribonuclease Z/Hydroxyacylglutathione hydrolase-like"/>
    <property type="match status" value="1"/>
</dbReference>
<evidence type="ECO:0000259" key="4">
    <source>
        <dbReference type="SMART" id="SM00849"/>
    </source>
</evidence>
<evidence type="ECO:0000313" key="5">
    <source>
        <dbReference type="EMBL" id="CAG5112852.1"/>
    </source>
</evidence>
<dbReference type="SMART" id="SM00849">
    <property type="entry name" value="Lactamase_B"/>
    <property type="match status" value="1"/>
</dbReference>
<comment type="function">
    <text evidence="1">Endoribonuclease; cleaves preferentially 3' to purine-pyrimidine dinucleotide motifs in single-stranded RNA. The cleavage product contains a free 3' -OH group. Has no activity with double-stranded RNA or DNA. Required for normal mitochondrial function and cell viability.</text>
</comment>
<dbReference type="Proteomes" id="UP001158576">
    <property type="component" value="Chromosome 2"/>
</dbReference>
<keyword evidence="6" id="KW-1185">Reference proteome</keyword>
<dbReference type="Pfam" id="PF00753">
    <property type="entry name" value="Lactamase_B"/>
    <property type="match status" value="1"/>
</dbReference>
<evidence type="ECO:0000313" key="6">
    <source>
        <dbReference type="Proteomes" id="UP001158576"/>
    </source>
</evidence>
<dbReference type="PANTHER" id="PTHR23131">
    <property type="entry name" value="ENDORIBONUCLEASE LACTB2"/>
    <property type="match status" value="1"/>
</dbReference>
<dbReference type="InterPro" id="IPR036866">
    <property type="entry name" value="RibonucZ/Hydroxyglut_hydro"/>
</dbReference>
<dbReference type="Pfam" id="PF17778">
    <property type="entry name" value="WHD_BLACT"/>
    <property type="match status" value="1"/>
</dbReference>
<protein>
    <recommendedName>
        <fullName evidence="2">Endoribonuclease LACTB2</fullName>
    </recommendedName>
    <alternativeName>
        <fullName evidence="3">Beta-lactamase-like protein 2</fullName>
    </alternativeName>
</protein>
<dbReference type="PANTHER" id="PTHR23131:SF0">
    <property type="entry name" value="ENDORIBONUCLEASE LACTB2"/>
    <property type="match status" value="1"/>
</dbReference>
<evidence type="ECO:0000256" key="2">
    <source>
        <dbReference type="ARBA" id="ARBA00019428"/>
    </source>
</evidence>
<evidence type="ECO:0000256" key="3">
    <source>
        <dbReference type="ARBA" id="ARBA00032142"/>
    </source>
</evidence>
<accession>A0ABN7TBU7</accession>
<organism evidence="5 6">
    <name type="scientific">Oikopleura dioica</name>
    <name type="common">Tunicate</name>
    <dbReference type="NCBI Taxonomy" id="34765"/>
    <lineage>
        <taxon>Eukaryota</taxon>
        <taxon>Metazoa</taxon>
        <taxon>Chordata</taxon>
        <taxon>Tunicata</taxon>
        <taxon>Appendicularia</taxon>
        <taxon>Copelata</taxon>
        <taxon>Oikopleuridae</taxon>
        <taxon>Oikopleura</taxon>
    </lineage>
</organism>
<dbReference type="InterPro" id="IPR050662">
    <property type="entry name" value="Sec-metab_biosynth-thioest"/>
</dbReference>
<gene>
    <name evidence="5" type="ORF">OKIOD_LOCUS15787</name>
</gene>
<dbReference type="EMBL" id="OU015567">
    <property type="protein sequence ID" value="CAG5112852.1"/>
    <property type="molecule type" value="Genomic_DNA"/>
</dbReference>
<proteinExistence type="predicted"/>